<dbReference type="Pfam" id="PF00046">
    <property type="entry name" value="Homeodomain"/>
    <property type="match status" value="1"/>
</dbReference>
<evidence type="ECO:0000256" key="1">
    <source>
        <dbReference type="ARBA" id="ARBA00004123"/>
    </source>
</evidence>
<feature type="compositionally biased region" description="Polar residues" evidence="7">
    <location>
        <begin position="1"/>
        <end position="12"/>
    </location>
</feature>
<dbReference type="SUPFAM" id="SSF46689">
    <property type="entry name" value="Homeodomain-like"/>
    <property type="match status" value="1"/>
</dbReference>
<feature type="compositionally biased region" description="Polar residues" evidence="7">
    <location>
        <begin position="162"/>
        <end position="181"/>
    </location>
</feature>
<dbReference type="FunFam" id="1.10.10.60:FF:000176">
    <property type="entry name" value="pancreas/duodenum homeobox protein 1"/>
    <property type="match status" value="1"/>
</dbReference>
<evidence type="ECO:0000256" key="3">
    <source>
        <dbReference type="ARBA" id="ARBA00023155"/>
    </source>
</evidence>
<protein>
    <recommendedName>
        <fullName evidence="8">Homeobox domain-containing protein</fullName>
    </recommendedName>
</protein>
<feature type="region of interest" description="Disordered" evidence="7">
    <location>
        <begin position="321"/>
        <end position="367"/>
    </location>
</feature>
<dbReference type="GO" id="GO:0000981">
    <property type="term" value="F:DNA-binding transcription factor activity, RNA polymerase II-specific"/>
    <property type="evidence" value="ECO:0007669"/>
    <property type="project" value="InterPro"/>
</dbReference>
<dbReference type="CDD" id="cd00086">
    <property type="entry name" value="homeodomain"/>
    <property type="match status" value="1"/>
</dbReference>
<evidence type="ECO:0000313" key="9">
    <source>
        <dbReference type="EMBL" id="CAD7195262.1"/>
    </source>
</evidence>
<dbReference type="GO" id="GO:0048513">
    <property type="term" value="P:animal organ development"/>
    <property type="evidence" value="ECO:0007669"/>
    <property type="project" value="UniProtKB-ARBA"/>
</dbReference>
<reference evidence="9" key="1">
    <citation type="submission" date="2020-11" db="EMBL/GenBank/DDBJ databases">
        <authorList>
            <person name="Tran Van P."/>
        </authorList>
    </citation>
    <scope>NUCLEOTIDE SEQUENCE</scope>
</reference>
<dbReference type="PROSITE" id="PS00027">
    <property type="entry name" value="HOMEOBOX_1"/>
    <property type="match status" value="1"/>
</dbReference>
<comment type="subcellular location">
    <subcellularLocation>
        <location evidence="1 5 6">Nucleus</location>
    </subcellularLocation>
</comment>
<proteinExistence type="predicted"/>
<keyword evidence="2 5" id="KW-0238">DNA-binding</keyword>
<keyword evidence="4 5" id="KW-0539">Nucleus</keyword>
<feature type="compositionally biased region" description="Low complexity" evidence="7">
    <location>
        <begin position="347"/>
        <end position="360"/>
    </location>
</feature>
<dbReference type="GO" id="GO:0000978">
    <property type="term" value="F:RNA polymerase II cis-regulatory region sequence-specific DNA binding"/>
    <property type="evidence" value="ECO:0007669"/>
    <property type="project" value="TreeGrafter"/>
</dbReference>
<dbReference type="GO" id="GO:0005634">
    <property type="term" value="C:nucleus"/>
    <property type="evidence" value="ECO:0007669"/>
    <property type="project" value="UniProtKB-SubCell"/>
</dbReference>
<feature type="region of interest" description="Disordered" evidence="7">
    <location>
        <begin position="162"/>
        <end position="207"/>
    </location>
</feature>
<dbReference type="GO" id="GO:0045944">
    <property type="term" value="P:positive regulation of transcription by RNA polymerase II"/>
    <property type="evidence" value="ECO:0007669"/>
    <property type="project" value="UniProtKB-ARBA"/>
</dbReference>
<evidence type="ECO:0000256" key="5">
    <source>
        <dbReference type="PROSITE-ProRule" id="PRU00108"/>
    </source>
</evidence>
<dbReference type="PANTHER" id="PTHR45664">
    <property type="entry name" value="PROTEIN ZERKNUELLT 1-RELATED"/>
    <property type="match status" value="1"/>
</dbReference>
<sequence length="611" mass="68175">MQGIQIPSQTNALPPPQGPPPMSLNSTTRLVYLLLSLARYLSLKGVKRPREPAQRNNTLPLVDEGMSVTEGVVTGVMVEALVDSQSGSCKEVLRQQGLLTDKTTAFDPQEEDEVEGDNMTLKSYQQLLHGGGGQNFQVVFSQEAAYGSSYLECRSSCGQQHTYQDNMHQQQPYEAHNTQSNDLRDSHPHQVGHNPPPDKEDKVFNWLPDTRTPCSSTYSGGGSGRTAAPVSVQIQLPSSTTDYPVSNNSYAAEANGSSGASITKRRRTAYTSAQLIELEKEFHFNKYLCRPRRIDMANSLSLTERQIKIWFQNRRMKYKKDQKLKNAYSEDNPMAPMSDRIDSPLASSCSNQSNSPRSNSGHSTFSPVPTPSFNLELVYQQHQPPHQMQTSDSYDSSEDIKTNLQFYNNNNNYSINNFIPPNAPAPNCYFNHPPNYPYFTPNQPNYCGYQQQQHQFHQPPLHQQQFYNHVTRDQVPQTSSYQLVPELKFPPTSPVEDVSLVSPPLTTPPSQSCCHWGEDVSPSPAGSSDPLLCLSRLAMEAGASSACNFIREVSEAEGAVKRELSPGRSTCALPSESPEMFWNSPTLDDLRDSPRDDRRYPDLSPPSLTQL</sequence>
<dbReference type="PANTHER" id="PTHR45664:SF12">
    <property type="entry name" value="PANCREAS_DUODENUM HOMEOBOX PROTEIN 1"/>
    <property type="match status" value="1"/>
</dbReference>
<accession>A0A7R8Z621</accession>
<feature type="region of interest" description="Disordered" evidence="7">
    <location>
        <begin position="564"/>
        <end position="611"/>
    </location>
</feature>
<gene>
    <name evidence="9" type="ORF">TDIB3V08_LOCUS1660</name>
</gene>
<dbReference type="SMART" id="SM00389">
    <property type="entry name" value="HOX"/>
    <property type="match status" value="1"/>
</dbReference>
<dbReference type="PRINTS" id="PR00024">
    <property type="entry name" value="HOMEOBOX"/>
</dbReference>
<dbReference type="InterPro" id="IPR009057">
    <property type="entry name" value="Homeodomain-like_sf"/>
</dbReference>
<dbReference type="EMBL" id="OA564692">
    <property type="protein sequence ID" value="CAD7195262.1"/>
    <property type="molecule type" value="Genomic_DNA"/>
</dbReference>
<organism evidence="9">
    <name type="scientific">Timema douglasi</name>
    <name type="common">Walking stick</name>
    <dbReference type="NCBI Taxonomy" id="61478"/>
    <lineage>
        <taxon>Eukaryota</taxon>
        <taxon>Metazoa</taxon>
        <taxon>Ecdysozoa</taxon>
        <taxon>Arthropoda</taxon>
        <taxon>Hexapoda</taxon>
        <taxon>Insecta</taxon>
        <taxon>Pterygota</taxon>
        <taxon>Neoptera</taxon>
        <taxon>Polyneoptera</taxon>
        <taxon>Phasmatodea</taxon>
        <taxon>Timematodea</taxon>
        <taxon>Timematoidea</taxon>
        <taxon>Timematidae</taxon>
        <taxon>Timema</taxon>
    </lineage>
</organism>
<feature type="compositionally biased region" description="Pro residues" evidence="7">
    <location>
        <begin position="13"/>
        <end position="22"/>
    </location>
</feature>
<feature type="compositionally biased region" description="Basic and acidic residues" evidence="7">
    <location>
        <begin position="588"/>
        <end position="601"/>
    </location>
</feature>
<dbReference type="Gene3D" id="1.10.10.60">
    <property type="entry name" value="Homeodomain-like"/>
    <property type="match status" value="1"/>
</dbReference>
<keyword evidence="3 5" id="KW-0371">Homeobox</keyword>
<dbReference type="InterPro" id="IPR001356">
    <property type="entry name" value="HD"/>
</dbReference>
<name>A0A7R8Z621_TIMDO</name>
<dbReference type="AlphaFoldDB" id="A0A7R8Z621"/>
<feature type="region of interest" description="Disordered" evidence="7">
    <location>
        <begin position="1"/>
        <end position="25"/>
    </location>
</feature>
<evidence type="ECO:0000256" key="7">
    <source>
        <dbReference type="SAM" id="MobiDB-lite"/>
    </source>
</evidence>
<dbReference type="InterPro" id="IPR020479">
    <property type="entry name" value="HD_metazoa"/>
</dbReference>
<evidence type="ECO:0000256" key="6">
    <source>
        <dbReference type="RuleBase" id="RU000682"/>
    </source>
</evidence>
<evidence type="ECO:0000256" key="4">
    <source>
        <dbReference type="ARBA" id="ARBA00023242"/>
    </source>
</evidence>
<evidence type="ECO:0000256" key="2">
    <source>
        <dbReference type="ARBA" id="ARBA00023125"/>
    </source>
</evidence>
<feature type="domain" description="Homeobox" evidence="8">
    <location>
        <begin position="261"/>
        <end position="321"/>
    </location>
</feature>
<dbReference type="PROSITE" id="PS50071">
    <property type="entry name" value="HOMEOBOX_2"/>
    <property type="match status" value="1"/>
</dbReference>
<feature type="DNA-binding region" description="Homeobox" evidence="5">
    <location>
        <begin position="263"/>
        <end position="322"/>
    </location>
</feature>
<dbReference type="InterPro" id="IPR017970">
    <property type="entry name" value="Homeobox_CS"/>
</dbReference>
<evidence type="ECO:0000259" key="8">
    <source>
        <dbReference type="PROSITE" id="PS50071"/>
    </source>
</evidence>